<comment type="caution">
    <text evidence="3">The sequence shown here is derived from an EMBL/GenBank/DDBJ whole genome shotgun (WGS) entry which is preliminary data.</text>
</comment>
<dbReference type="RefSeq" id="WP_331214726.1">
    <property type="nucleotide sequence ID" value="NZ_JAZGQK010000011.1"/>
</dbReference>
<keyword evidence="1" id="KW-0175">Coiled coil</keyword>
<keyword evidence="2" id="KW-0472">Membrane</keyword>
<feature type="coiled-coil region" evidence="1">
    <location>
        <begin position="8"/>
        <end position="38"/>
    </location>
</feature>
<dbReference type="Pfam" id="PF19873">
    <property type="entry name" value="DUF6346"/>
    <property type="match status" value="1"/>
</dbReference>
<feature type="transmembrane region" description="Helical" evidence="2">
    <location>
        <begin position="166"/>
        <end position="193"/>
    </location>
</feature>
<dbReference type="InterPro" id="IPR045927">
    <property type="entry name" value="DUF6346"/>
</dbReference>
<dbReference type="EMBL" id="JAZGQK010000011">
    <property type="protein sequence ID" value="MEE6259610.1"/>
    <property type="molecule type" value="Genomic_DNA"/>
</dbReference>
<keyword evidence="2" id="KW-1133">Transmembrane helix</keyword>
<evidence type="ECO:0000313" key="4">
    <source>
        <dbReference type="Proteomes" id="UP001332243"/>
    </source>
</evidence>
<keyword evidence="2" id="KW-0812">Transmembrane</keyword>
<accession>A0ABU7RT52</accession>
<evidence type="ECO:0000256" key="1">
    <source>
        <dbReference type="SAM" id="Coils"/>
    </source>
</evidence>
<sequence>MGSDEEFRERLARRRAEIDEQLADLDRADEERAERTRELAARRAAMPRLRRWLTDTGGVLVLLVVVFLTAESAMTVAQFTGPGFDEDRRTGQATVRSCERRGPIGEGFGYWYVCEADVVWSDGDVDRIRPHKRGFFDVSEIGSTVTIGDRGARKLPARADLPPRPLVLLVASVLAMVAVLLSMLLLGSLWLTVKDRVRRLRR</sequence>
<proteinExistence type="predicted"/>
<dbReference type="Proteomes" id="UP001332243">
    <property type="component" value="Unassembled WGS sequence"/>
</dbReference>
<evidence type="ECO:0000256" key="2">
    <source>
        <dbReference type="SAM" id="Phobius"/>
    </source>
</evidence>
<protein>
    <submittedName>
        <fullName evidence="3">DUF6346 domain-containing protein</fullName>
    </submittedName>
</protein>
<reference evidence="3 4" key="1">
    <citation type="submission" date="2024-01" db="EMBL/GenBank/DDBJ databases">
        <title>Genome insights into Plantactinospora sonchi sp. nov.</title>
        <authorList>
            <person name="Wang L."/>
        </authorList>
    </citation>
    <scope>NUCLEOTIDE SEQUENCE [LARGE SCALE GENOMIC DNA]</scope>
    <source>
        <strain evidence="3 4">NEAU-QY2</strain>
    </source>
</reference>
<feature type="transmembrane region" description="Helical" evidence="2">
    <location>
        <begin position="52"/>
        <end position="70"/>
    </location>
</feature>
<keyword evidence="4" id="KW-1185">Reference proteome</keyword>
<gene>
    <name evidence="3" type="ORF">V1633_14065</name>
</gene>
<name>A0ABU7RT52_9ACTN</name>
<organism evidence="3 4">
    <name type="scientific">Plantactinospora sonchi</name>
    <dbReference type="NCBI Taxonomy" id="1544735"/>
    <lineage>
        <taxon>Bacteria</taxon>
        <taxon>Bacillati</taxon>
        <taxon>Actinomycetota</taxon>
        <taxon>Actinomycetes</taxon>
        <taxon>Micromonosporales</taxon>
        <taxon>Micromonosporaceae</taxon>
        <taxon>Plantactinospora</taxon>
    </lineage>
</organism>
<evidence type="ECO:0000313" key="3">
    <source>
        <dbReference type="EMBL" id="MEE6259610.1"/>
    </source>
</evidence>